<keyword evidence="1" id="KW-1185">Reference proteome</keyword>
<dbReference type="Proteomes" id="UP000095283">
    <property type="component" value="Unplaced"/>
</dbReference>
<sequence length="85" mass="9832">MDLLQQLNLNLLQIMEHIPQESAWEWHGTAILEYFCKNVPDYYAVLNKLVLDGVLRGADGSSLSCFHNKRKFSLFIVVFLYSINV</sequence>
<evidence type="ECO:0000313" key="1">
    <source>
        <dbReference type="Proteomes" id="UP000095283"/>
    </source>
</evidence>
<organism evidence="1 2">
    <name type="scientific">Heterorhabditis bacteriophora</name>
    <name type="common">Entomopathogenic nematode worm</name>
    <dbReference type="NCBI Taxonomy" id="37862"/>
    <lineage>
        <taxon>Eukaryota</taxon>
        <taxon>Metazoa</taxon>
        <taxon>Ecdysozoa</taxon>
        <taxon>Nematoda</taxon>
        <taxon>Chromadorea</taxon>
        <taxon>Rhabditida</taxon>
        <taxon>Rhabditina</taxon>
        <taxon>Rhabditomorpha</taxon>
        <taxon>Strongyloidea</taxon>
        <taxon>Heterorhabditidae</taxon>
        <taxon>Heterorhabditis</taxon>
    </lineage>
</organism>
<dbReference type="AlphaFoldDB" id="A0A1I7WZM9"/>
<proteinExistence type="predicted"/>
<evidence type="ECO:0000313" key="2">
    <source>
        <dbReference type="WBParaSite" id="Hba_10643"/>
    </source>
</evidence>
<name>A0A1I7WZM9_HETBA</name>
<reference evidence="2" key="1">
    <citation type="submission" date="2016-11" db="UniProtKB">
        <authorList>
            <consortium name="WormBaseParasite"/>
        </authorList>
    </citation>
    <scope>IDENTIFICATION</scope>
</reference>
<accession>A0A1I7WZM9</accession>
<dbReference type="WBParaSite" id="Hba_10643">
    <property type="protein sequence ID" value="Hba_10643"/>
    <property type="gene ID" value="Hba_10643"/>
</dbReference>
<protein>
    <submittedName>
        <fullName evidence="2">Pre-mRNA-splicing factor 38</fullName>
    </submittedName>
</protein>